<keyword evidence="3" id="KW-1185">Reference proteome</keyword>
<dbReference type="RefSeq" id="WP_089743652.1">
    <property type="nucleotide sequence ID" value="NZ_FNHD01000007.1"/>
</dbReference>
<dbReference type="InterPro" id="IPR059123">
    <property type="entry name" value="StrF_dom"/>
</dbReference>
<comment type="caution">
    <text evidence="2">The sequence shown here is derived from an EMBL/GenBank/DDBJ whole genome shotgun (WGS) entry which is preliminary data.</text>
</comment>
<evidence type="ECO:0000313" key="2">
    <source>
        <dbReference type="EMBL" id="SDL86293.1"/>
    </source>
</evidence>
<gene>
    <name evidence="2" type="ORF">SAMN05216273_107161</name>
</gene>
<protein>
    <submittedName>
        <fullName evidence="2">Glycosyltransferase like family protein</fullName>
    </submittedName>
</protein>
<reference evidence="2 3" key="1">
    <citation type="submission" date="2016-10" db="EMBL/GenBank/DDBJ databases">
        <authorList>
            <person name="Varghese N."/>
            <person name="Submissions S."/>
        </authorList>
    </citation>
    <scope>NUCLEOTIDE SEQUENCE [LARGE SCALE GENOMIC DNA]</scope>
    <source>
        <strain evidence="2 3">CGMCC 1.10941</strain>
    </source>
</reference>
<dbReference type="SUPFAM" id="SSF53448">
    <property type="entry name" value="Nucleotide-diphospho-sugar transferases"/>
    <property type="match status" value="1"/>
</dbReference>
<sequence>MLSIIISSYQPHYYNKLVKNISETIGNDFIYEIIQVWNPNLMSITEAYNAGAEKSNYNNLLFLHEDLIFHTKGWGKVLTDHLSVKQTGIIGVAGSAYVPYAPSSWAISKEYNCINILQGNKNNDQYIHNYELKKKRNPVFAVDGVFLAILKKNYNMFKFDSDLRGFHGYDLDFSLRVSQKFQNFVVDDILIQHFSKGNQDKNWLDTNIKIREKLNVKLDQIINCETEKDAFKGFLYQYFKFYPINLNNLLFCLKFYPFKRIKFAQHLLFLKFFFNLIRYSKDINKKHNDNRNRTYRQRPFKY</sequence>
<dbReference type="Proteomes" id="UP000199242">
    <property type="component" value="Unassembled WGS sequence"/>
</dbReference>
<dbReference type="InterPro" id="IPR029044">
    <property type="entry name" value="Nucleotide-diphossugar_trans"/>
</dbReference>
<accession>A0ABY0QTK5</accession>
<dbReference type="EMBL" id="FNHD01000007">
    <property type="protein sequence ID" value="SDL86293.1"/>
    <property type="molecule type" value="Genomic_DNA"/>
</dbReference>
<name>A0ABY0QTK5_9FLAO</name>
<dbReference type="Gene3D" id="3.90.550.10">
    <property type="entry name" value="Spore Coat Polysaccharide Biosynthesis Protein SpsA, Chain A"/>
    <property type="match status" value="1"/>
</dbReference>
<evidence type="ECO:0000313" key="3">
    <source>
        <dbReference type="Proteomes" id="UP000199242"/>
    </source>
</evidence>
<evidence type="ECO:0000259" key="1">
    <source>
        <dbReference type="Pfam" id="PF13712"/>
    </source>
</evidence>
<proteinExistence type="predicted"/>
<dbReference type="Pfam" id="PF13712">
    <property type="entry name" value="Glyco_tranf_2_5"/>
    <property type="match status" value="1"/>
</dbReference>
<organism evidence="2 3">
    <name type="scientific">Chryseobacterium taihuense</name>
    <dbReference type="NCBI Taxonomy" id="1141221"/>
    <lineage>
        <taxon>Bacteria</taxon>
        <taxon>Pseudomonadati</taxon>
        <taxon>Bacteroidota</taxon>
        <taxon>Flavobacteriia</taxon>
        <taxon>Flavobacteriales</taxon>
        <taxon>Weeksellaceae</taxon>
        <taxon>Chryseobacterium group</taxon>
        <taxon>Chryseobacterium</taxon>
    </lineage>
</organism>
<feature type="domain" description="Streptomycin biosynthesis protein StrF" evidence="1">
    <location>
        <begin position="4"/>
        <end position="208"/>
    </location>
</feature>